<dbReference type="AlphaFoldDB" id="A0A926N8L9"/>
<reference evidence="10" key="1">
    <citation type="submission" date="2022-10" db="EMBL/GenBank/DDBJ databases">
        <title>A novel bacterium of genus Hazenella, isolated from South China Sea.</title>
        <authorList>
            <person name="Huang H."/>
            <person name="Mo K."/>
            <person name="Hu Y."/>
        </authorList>
    </citation>
    <scope>NUCLEOTIDE SEQUENCE [LARGE SCALE GENOMIC DNA]</scope>
    <source>
        <strain evidence="10">IB182357</strain>
    </source>
</reference>
<feature type="transmembrane region" description="Helical" evidence="8">
    <location>
        <begin position="36"/>
        <end position="57"/>
    </location>
</feature>
<protein>
    <submittedName>
        <fullName evidence="9">GerAB/ArcD/ProY family transporter</fullName>
    </submittedName>
</protein>
<evidence type="ECO:0000256" key="7">
    <source>
        <dbReference type="ARBA" id="ARBA00023136"/>
    </source>
</evidence>
<feature type="transmembrane region" description="Helical" evidence="8">
    <location>
        <begin position="338"/>
        <end position="358"/>
    </location>
</feature>
<keyword evidence="10" id="KW-1185">Reference proteome</keyword>
<dbReference type="Proteomes" id="UP000661691">
    <property type="component" value="Unassembled WGS sequence"/>
</dbReference>
<feature type="transmembrane region" description="Helical" evidence="8">
    <location>
        <begin position="184"/>
        <end position="203"/>
    </location>
</feature>
<keyword evidence="6 8" id="KW-1133">Transmembrane helix</keyword>
<feature type="transmembrane region" description="Helical" evidence="8">
    <location>
        <begin position="145"/>
        <end position="164"/>
    </location>
</feature>
<dbReference type="NCBIfam" id="TIGR00912">
    <property type="entry name" value="2A0309"/>
    <property type="match status" value="1"/>
</dbReference>
<feature type="transmembrane region" description="Helical" evidence="8">
    <location>
        <begin position="300"/>
        <end position="318"/>
    </location>
</feature>
<dbReference type="InterPro" id="IPR004761">
    <property type="entry name" value="Spore_GerAB"/>
</dbReference>
<feature type="transmembrane region" description="Helical" evidence="8">
    <location>
        <begin position="267"/>
        <end position="288"/>
    </location>
</feature>
<feature type="transmembrane region" description="Helical" evidence="8">
    <location>
        <begin position="12"/>
        <end position="30"/>
    </location>
</feature>
<evidence type="ECO:0000256" key="3">
    <source>
        <dbReference type="ARBA" id="ARBA00022448"/>
    </source>
</evidence>
<gene>
    <name evidence="9" type="ORF">IC620_00195</name>
</gene>
<evidence type="ECO:0000313" key="10">
    <source>
        <dbReference type="Proteomes" id="UP000661691"/>
    </source>
</evidence>
<sequence>MQNTQISPRNLFSLVILFELGSSLVVAHGLAAQQHVWLAIVVGLISGLLFFLLYSYFYKKYPQDSLSTITQKIMGKVLGRLINLLYIIYFLYIASLVFRDFTELFTTTLFQEHPSLAIQVPMLLVLMFAVFLGVVALARVSQLIALLYLFVILFILFVVGYMYFDLMHLFPQFEQGWVESVIATMPEVITFPFGEMIVFTVFFQYVVKLDQGLKWIWIGILVSGFLILLSSTVIYGILGEASLQETYPFVSMAKMVGNQFIFSLDPFLIVVLFIGGFIKTALFLYASTTMMQEMVPIPKSITIAIGAGLLLAASNLLSESYMEHIAKGLKLTSLYMDLPFQIGIPLLLFFVSIVRGFVKPQKA</sequence>
<keyword evidence="7 8" id="KW-0472">Membrane</keyword>
<dbReference type="Pfam" id="PF03845">
    <property type="entry name" value="Spore_permease"/>
    <property type="match status" value="1"/>
</dbReference>
<dbReference type="RefSeq" id="WP_191139308.1">
    <property type="nucleotide sequence ID" value="NZ_JACXAG020000002.1"/>
</dbReference>
<feature type="transmembrane region" description="Helical" evidence="8">
    <location>
        <begin position="77"/>
        <end position="98"/>
    </location>
</feature>
<name>A0A926N8L9_9BACL</name>
<accession>A0A926N8L9</accession>
<keyword evidence="4" id="KW-0309">Germination</keyword>
<organism evidence="9 10">
    <name type="scientific">Polycladospora coralii</name>
    <dbReference type="NCBI Taxonomy" id="2771432"/>
    <lineage>
        <taxon>Bacteria</taxon>
        <taxon>Bacillati</taxon>
        <taxon>Bacillota</taxon>
        <taxon>Bacilli</taxon>
        <taxon>Bacillales</taxon>
        <taxon>Thermoactinomycetaceae</taxon>
        <taxon>Polycladospora</taxon>
    </lineage>
</organism>
<dbReference type="PANTHER" id="PTHR34975:SF2">
    <property type="entry name" value="SPORE GERMINATION PROTEIN A2"/>
    <property type="match status" value="1"/>
</dbReference>
<keyword evidence="5 8" id="KW-0812">Transmembrane</keyword>
<feature type="transmembrane region" description="Helical" evidence="8">
    <location>
        <begin position="215"/>
        <end position="238"/>
    </location>
</feature>
<evidence type="ECO:0000313" key="9">
    <source>
        <dbReference type="EMBL" id="MBD1370780.1"/>
    </source>
</evidence>
<dbReference type="PANTHER" id="PTHR34975">
    <property type="entry name" value="SPORE GERMINATION PROTEIN A2"/>
    <property type="match status" value="1"/>
</dbReference>
<comment type="caution">
    <text evidence="9">The sequence shown here is derived from an EMBL/GenBank/DDBJ whole genome shotgun (WGS) entry which is preliminary data.</text>
</comment>
<evidence type="ECO:0000256" key="8">
    <source>
        <dbReference type="SAM" id="Phobius"/>
    </source>
</evidence>
<comment type="subcellular location">
    <subcellularLocation>
        <location evidence="1">Membrane</location>
        <topology evidence="1">Multi-pass membrane protein</topology>
    </subcellularLocation>
</comment>
<feature type="transmembrane region" description="Helical" evidence="8">
    <location>
        <begin position="118"/>
        <end position="138"/>
    </location>
</feature>
<evidence type="ECO:0000256" key="4">
    <source>
        <dbReference type="ARBA" id="ARBA00022544"/>
    </source>
</evidence>
<evidence type="ECO:0000256" key="2">
    <source>
        <dbReference type="ARBA" id="ARBA00007998"/>
    </source>
</evidence>
<dbReference type="Gene3D" id="1.20.1740.10">
    <property type="entry name" value="Amino acid/polyamine transporter I"/>
    <property type="match status" value="1"/>
</dbReference>
<proteinExistence type="inferred from homology"/>
<dbReference type="GO" id="GO:0009847">
    <property type="term" value="P:spore germination"/>
    <property type="evidence" value="ECO:0007669"/>
    <property type="project" value="InterPro"/>
</dbReference>
<comment type="similarity">
    <text evidence="2">Belongs to the amino acid-polyamine-organocation (APC) superfamily. Spore germination protein (SGP) (TC 2.A.3.9) family.</text>
</comment>
<dbReference type="GO" id="GO:0016020">
    <property type="term" value="C:membrane"/>
    <property type="evidence" value="ECO:0007669"/>
    <property type="project" value="UniProtKB-SubCell"/>
</dbReference>
<dbReference type="EMBL" id="JACXAH010000001">
    <property type="protein sequence ID" value="MBD1370780.1"/>
    <property type="molecule type" value="Genomic_DNA"/>
</dbReference>
<evidence type="ECO:0000256" key="1">
    <source>
        <dbReference type="ARBA" id="ARBA00004141"/>
    </source>
</evidence>
<keyword evidence="3" id="KW-0813">Transport</keyword>
<evidence type="ECO:0000256" key="6">
    <source>
        <dbReference type="ARBA" id="ARBA00022989"/>
    </source>
</evidence>
<evidence type="ECO:0000256" key="5">
    <source>
        <dbReference type="ARBA" id="ARBA00022692"/>
    </source>
</evidence>